<accession>A0A0B2PWP8</accession>
<dbReference type="Proteomes" id="UP000053555">
    <property type="component" value="Unassembled WGS sequence"/>
</dbReference>
<organism evidence="1">
    <name type="scientific">Glycine soja</name>
    <name type="common">Wild soybean</name>
    <dbReference type="NCBI Taxonomy" id="3848"/>
    <lineage>
        <taxon>Eukaryota</taxon>
        <taxon>Viridiplantae</taxon>
        <taxon>Streptophyta</taxon>
        <taxon>Embryophyta</taxon>
        <taxon>Tracheophyta</taxon>
        <taxon>Spermatophyta</taxon>
        <taxon>Magnoliopsida</taxon>
        <taxon>eudicotyledons</taxon>
        <taxon>Gunneridae</taxon>
        <taxon>Pentapetalae</taxon>
        <taxon>rosids</taxon>
        <taxon>fabids</taxon>
        <taxon>Fabales</taxon>
        <taxon>Fabaceae</taxon>
        <taxon>Papilionoideae</taxon>
        <taxon>50 kb inversion clade</taxon>
        <taxon>NPAAA clade</taxon>
        <taxon>indigoferoid/millettioid clade</taxon>
        <taxon>Phaseoleae</taxon>
        <taxon>Glycine</taxon>
        <taxon>Glycine subgen. Soja</taxon>
    </lineage>
</organism>
<proteinExistence type="predicted"/>
<protein>
    <submittedName>
        <fullName evidence="1">Uncharacterized protein</fullName>
    </submittedName>
</protein>
<sequence length="57" mass="6632">MMQTFYIQERSSLLKRLGTFNDLEVTLRNYGDNDMDEIVSITSLETFSLSYKVFSSP</sequence>
<dbReference type="EMBL" id="KN663372">
    <property type="protein sequence ID" value="KHN12129.1"/>
    <property type="molecule type" value="Genomic_DNA"/>
</dbReference>
<reference evidence="1" key="1">
    <citation type="submission" date="2014-07" db="EMBL/GenBank/DDBJ databases">
        <title>Identification of a novel salt tolerance gene in wild soybean by whole-genome sequencing.</title>
        <authorList>
            <person name="Lam H.-M."/>
            <person name="Qi X."/>
            <person name="Li M.-W."/>
            <person name="Liu X."/>
            <person name="Xie M."/>
            <person name="Ni M."/>
            <person name="Xu X."/>
        </authorList>
    </citation>
    <scope>NUCLEOTIDE SEQUENCE [LARGE SCALE GENOMIC DNA]</scope>
    <source>
        <tissue evidence="1">Root</tissue>
    </source>
</reference>
<gene>
    <name evidence="1" type="ORF">glysoja_044034</name>
</gene>
<evidence type="ECO:0000313" key="1">
    <source>
        <dbReference type="EMBL" id="KHN12129.1"/>
    </source>
</evidence>
<name>A0A0B2PWP8_GLYSO</name>
<dbReference type="AlphaFoldDB" id="A0A0B2PWP8"/>